<feature type="domain" description="Peptidase M14" evidence="5">
    <location>
        <begin position="5"/>
        <end position="254"/>
    </location>
</feature>
<dbReference type="GO" id="GO:0008270">
    <property type="term" value="F:zinc ion binding"/>
    <property type="evidence" value="ECO:0007669"/>
    <property type="project" value="InterPro"/>
</dbReference>
<keyword evidence="4" id="KW-0862">Zinc</keyword>
<comment type="cofactor">
    <cofactor evidence="1">
        <name>Zn(2+)</name>
        <dbReference type="ChEBI" id="CHEBI:29105"/>
    </cofactor>
</comment>
<proteinExistence type="predicted"/>
<dbReference type="AlphaFoldDB" id="A0A381Y5G1"/>
<evidence type="ECO:0000313" key="6">
    <source>
        <dbReference type="EMBL" id="SVA72336.1"/>
    </source>
</evidence>
<dbReference type="Gene3D" id="3.40.630.10">
    <property type="entry name" value="Zn peptidases"/>
    <property type="match status" value="1"/>
</dbReference>
<dbReference type="PROSITE" id="PS52035">
    <property type="entry name" value="PEPTIDASE_M14"/>
    <property type="match status" value="1"/>
</dbReference>
<dbReference type="InterPro" id="IPR055438">
    <property type="entry name" value="AstE_AspA_cat"/>
</dbReference>
<reference evidence="6" key="1">
    <citation type="submission" date="2018-05" db="EMBL/GenBank/DDBJ databases">
        <authorList>
            <person name="Lanie J.A."/>
            <person name="Ng W.-L."/>
            <person name="Kazmierczak K.M."/>
            <person name="Andrzejewski T.M."/>
            <person name="Davidsen T.M."/>
            <person name="Wayne K.J."/>
            <person name="Tettelin H."/>
            <person name="Glass J.I."/>
            <person name="Rusch D."/>
            <person name="Podicherti R."/>
            <person name="Tsui H.-C.T."/>
            <person name="Winkler M.E."/>
        </authorList>
    </citation>
    <scope>NUCLEOTIDE SEQUENCE</scope>
</reference>
<protein>
    <recommendedName>
        <fullName evidence="5">Peptidase M14 domain-containing protein</fullName>
    </recommendedName>
</protein>
<sequence length="254" mass="29253">MSTQKKRSYTELINRLSKTLNNTVQIFTLDHIKYSNNKYPFQKIILGVHNPRRVLISAGIHGDEPAGIETICSFLENSRYKAHLDQWEITILPCINPYGFENDTRENHENKDLNRLFKAHNPPREVQLAKSIFKPSYFDITIELHEDCDSHGYYLFQKSNKPNGFEIGVKIIEALKGIISINSNETIENMPAENGVIHRIKDINQMEWWPMAGYSLSMKADHCLTLETPTKLAMATRVRAHLVALDHALMCYPQ</sequence>
<gene>
    <name evidence="6" type="ORF">METZ01_LOCUS125190</name>
</gene>
<keyword evidence="2" id="KW-0479">Metal-binding</keyword>
<evidence type="ECO:0000256" key="4">
    <source>
        <dbReference type="ARBA" id="ARBA00022833"/>
    </source>
</evidence>
<dbReference type="SUPFAM" id="SSF53187">
    <property type="entry name" value="Zn-dependent exopeptidases"/>
    <property type="match status" value="1"/>
</dbReference>
<dbReference type="PANTHER" id="PTHR37326">
    <property type="entry name" value="BLL3975 PROTEIN"/>
    <property type="match status" value="1"/>
</dbReference>
<dbReference type="InterPro" id="IPR000834">
    <property type="entry name" value="Peptidase_M14"/>
</dbReference>
<dbReference type="EMBL" id="UINC01017446">
    <property type="protein sequence ID" value="SVA72336.1"/>
    <property type="molecule type" value="Genomic_DNA"/>
</dbReference>
<accession>A0A381Y5G1</accession>
<keyword evidence="3" id="KW-0378">Hydrolase</keyword>
<evidence type="ECO:0000256" key="2">
    <source>
        <dbReference type="ARBA" id="ARBA00022723"/>
    </source>
</evidence>
<evidence type="ECO:0000256" key="1">
    <source>
        <dbReference type="ARBA" id="ARBA00001947"/>
    </source>
</evidence>
<dbReference type="GO" id="GO:0006508">
    <property type="term" value="P:proteolysis"/>
    <property type="evidence" value="ECO:0007669"/>
    <property type="project" value="InterPro"/>
</dbReference>
<evidence type="ECO:0000256" key="3">
    <source>
        <dbReference type="ARBA" id="ARBA00022801"/>
    </source>
</evidence>
<evidence type="ECO:0000259" key="5">
    <source>
        <dbReference type="PROSITE" id="PS52035"/>
    </source>
</evidence>
<dbReference type="GO" id="GO:0016788">
    <property type="term" value="F:hydrolase activity, acting on ester bonds"/>
    <property type="evidence" value="ECO:0007669"/>
    <property type="project" value="InterPro"/>
</dbReference>
<dbReference type="InterPro" id="IPR053138">
    <property type="entry name" value="N-alpha-Ac-DABA_deacetylase"/>
</dbReference>
<dbReference type="CDD" id="cd06231">
    <property type="entry name" value="M14_REP34-like"/>
    <property type="match status" value="1"/>
</dbReference>
<dbReference type="GO" id="GO:0004181">
    <property type="term" value="F:metallocarboxypeptidase activity"/>
    <property type="evidence" value="ECO:0007669"/>
    <property type="project" value="InterPro"/>
</dbReference>
<dbReference type="PANTHER" id="PTHR37326:SF1">
    <property type="entry name" value="BLL3975 PROTEIN"/>
    <property type="match status" value="1"/>
</dbReference>
<dbReference type="Pfam" id="PF24827">
    <property type="entry name" value="AstE_AspA_cat"/>
    <property type="match status" value="1"/>
</dbReference>
<name>A0A381Y5G1_9ZZZZ</name>
<organism evidence="6">
    <name type="scientific">marine metagenome</name>
    <dbReference type="NCBI Taxonomy" id="408172"/>
    <lineage>
        <taxon>unclassified sequences</taxon>
        <taxon>metagenomes</taxon>
        <taxon>ecological metagenomes</taxon>
    </lineage>
</organism>